<dbReference type="GO" id="GO:0005886">
    <property type="term" value="C:plasma membrane"/>
    <property type="evidence" value="ECO:0007669"/>
    <property type="project" value="TreeGrafter"/>
</dbReference>
<evidence type="ECO:0000256" key="2">
    <source>
        <dbReference type="ARBA" id="ARBA00022692"/>
    </source>
</evidence>
<gene>
    <name evidence="7" type="ORF">H3Z83_03755</name>
</gene>
<dbReference type="Pfam" id="PF01699">
    <property type="entry name" value="Na_Ca_ex"/>
    <property type="match status" value="2"/>
</dbReference>
<dbReference type="InterPro" id="IPR004481">
    <property type="entry name" value="K/Na/Ca-exchanger"/>
</dbReference>
<evidence type="ECO:0000256" key="3">
    <source>
        <dbReference type="ARBA" id="ARBA00022989"/>
    </source>
</evidence>
<feature type="domain" description="Sodium/calcium exchanger membrane region" evidence="6">
    <location>
        <begin position="2"/>
        <end position="143"/>
    </location>
</feature>
<sequence length="313" mass="33780">MSILYIVLGLVLLVLGGNWLLKAAVGLSLKLNIPKIVIGMTVVSFATSAPELIVSVKSALDGATGLAVGNVIGSNIANLGLVLGITVILSTIEVEKSFYKTDWPVMMIASVLLYFFIVNDRMIQFYEGAIMFTMLIAFLVYLLRFQKTAVVDEMPEDDEELPLHKIVLFLAIGGFGLWAGSELLVDGAKTMAENFGVSDAVIGVTVVSVGTSIPELAASIIAVMKKEKAISLGNLIGSNVFNILAVLGITSMITPVTVQVKDISLINNDIYWMLAISFIVLPLVFFPKKLRLNWKDGIILLGAYVAFIYLTIS</sequence>
<protein>
    <submittedName>
        <fullName evidence="7">Calcium/sodium antiporter</fullName>
    </submittedName>
</protein>
<comment type="caution">
    <text evidence="7">The sequence shown here is derived from an EMBL/GenBank/DDBJ whole genome shotgun (WGS) entry which is preliminary data.</text>
</comment>
<feature type="transmembrane region" description="Helical" evidence="5">
    <location>
        <begin position="163"/>
        <end position="180"/>
    </location>
</feature>
<reference evidence="7 8" key="1">
    <citation type="submission" date="2020-07" db="EMBL/GenBank/DDBJ databases">
        <title>Bacterium isolated from marine sediment.</title>
        <authorList>
            <person name="Shang D."/>
            <person name="Du Z.-J."/>
        </authorList>
    </citation>
    <scope>NUCLEOTIDE SEQUENCE [LARGE SCALE GENOMIC DNA]</scope>
    <source>
        <strain evidence="7 8">S7007</strain>
    </source>
</reference>
<dbReference type="InterPro" id="IPR004837">
    <property type="entry name" value="NaCa_Exmemb"/>
</dbReference>
<dbReference type="RefSeq" id="WP_182124126.1">
    <property type="nucleotide sequence ID" value="NZ_JACGLS010000001.1"/>
</dbReference>
<evidence type="ECO:0000259" key="6">
    <source>
        <dbReference type="Pfam" id="PF01699"/>
    </source>
</evidence>
<organism evidence="7 8">
    <name type="scientific">Tenacibaculum pelagium</name>
    <dbReference type="NCBI Taxonomy" id="2759527"/>
    <lineage>
        <taxon>Bacteria</taxon>
        <taxon>Pseudomonadati</taxon>
        <taxon>Bacteroidota</taxon>
        <taxon>Flavobacteriia</taxon>
        <taxon>Flavobacteriales</taxon>
        <taxon>Flavobacteriaceae</taxon>
        <taxon>Tenacibaculum</taxon>
    </lineage>
</organism>
<evidence type="ECO:0000256" key="1">
    <source>
        <dbReference type="ARBA" id="ARBA00004141"/>
    </source>
</evidence>
<dbReference type="Proteomes" id="UP000563906">
    <property type="component" value="Unassembled WGS sequence"/>
</dbReference>
<evidence type="ECO:0000313" key="7">
    <source>
        <dbReference type="EMBL" id="MBA6155638.1"/>
    </source>
</evidence>
<dbReference type="PANTHER" id="PTHR10846">
    <property type="entry name" value="SODIUM/POTASSIUM/CALCIUM EXCHANGER"/>
    <property type="match status" value="1"/>
</dbReference>
<evidence type="ECO:0000256" key="4">
    <source>
        <dbReference type="ARBA" id="ARBA00023136"/>
    </source>
</evidence>
<feature type="transmembrane region" description="Helical" evidence="5">
    <location>
        <begin position="294"/>
        <end position="312"/>
    </location>
</feature>
<dbReference type="PANTHER" id="PTHR10846:SF8">
    <property type="entry name" value="INNER MEMBRANE PROTEIN YRBG"/>
    <property type="match status" value="1"/>
</dbReference>
<evidence type="ECO:0000313" key="8">
    <source>
        <dbReference type="Proteomes" id="UP000563906"/>
    </source>
</evidence>
<evidence type="ECO:0000256" key="5">
    <source>
        <dbReference type="SAM" id="Phobius"/>
    </source>
</evidence>
<feature type="transmembrane region" description="Helical" evidence="5">
    <location>
        <begin position="200"/>
        <end position="223"/>
    </location>
</feature>
<keyword evidence="4 5" id="KW-0472">Membrane</keyword>
<dbReference type="EMBL" id="JACGLS010000001">
    <property type="protein sequence ID" value="MBA6155638.1"/>
    <property type="molecule type" value="Genomic_DNA"/>
</dbReference>
<dbReference type="GO" id="GO:0008273">
    <property type="term" value="F:calcium, potassium:sodium antiporter activity"/>
    <property type="evidence" value="ECO:0007669"/>
    <property type="project" value="TreeGrafter"/>
</dbReference>
<dbReference type="Gene3D" id="1.20.1420.30">
    <property type="entry name" value="NCX, central ion-binding region"/>
    <property type="match status" value="1"/>
</dbReference>
<proteinExistence type="predicted"/>
<dbReference type="GO" id="GO:0005262">
    <property type="term" value="F:calcium channel activity"/>
    <property type="evidence" value="ECO:0007669"/>
    <property type="project" value="TreeGrafter"/>
</dbReference>
<feature type="transmembrane region" description="Helical" evidence="5">
    <location>
        <begin position="235"/>
        <end position="258"/>
    </location>
</feature>
<comment type="subcellular location">
    <subcellularLocation>
        <location evidence="1">Membrane</location>
        <topology evidence="1">Multi-pass membrane protein</topology>
    </subcellularLocation>
</comment>
<keyword evidence="2 5" id="KW-0812">Transmembrane</keyword>
<dbReference type="AlphaFoldDB" id="A0A839AML7"/>
<dbReference type="InterPro" id="IPR044880">
    <property type="entry name" value="NCX_ion-bd_dom_sf"/>
</dbReference>
<keyword evidence="3 5" id="KW-1133">Transmembrane helix</keyword>
<accession>A0A839AML7</accession>
<feature type="transmembrane region" description="Helical" evidence="5">
    <location>
        <begin position="67"/>
        <end position="89"/>
    </location>
</feature>
<dbReference type="NCBIfam" id="TIGR00367">
    <property type="entry name" value="calcium/sodium antiporter"/>
    <property type="match status" value="1"/>
</dbReference>
<name>A0A839AML7_9FLAO</name>
<feature type="transmembrane region" description="Helical" evidence="5">
    <location>
        <begin position="270"/>
        <end position="287"/>
    </location>
</feature>
<feature type="transmembrane region" description="Helical" evidence="5">
    <location>
        <begin position="123"/>
        <end position="143"/>
    </location>
</feature>
<dbReference type="GO" id="GO:0006874">
    <property type="term" value="P:intracellular calcium ion homeostasis"/>
    <property type="evidence" value="ECO:0007669"/>
    <property type="project" value="TreeGrafter"/>
</dbReference>
<keyword evidence="8" id="KW-1185">Reference proteome</keyword>
<feature type="domain" description="Sodium/calcium exchanger membrane region" evidence="6">
    <location>
        <begin position="166"/>
        <end position="312"/>
    </location>
</feature>